<sequence length="285" mass="31381">MSVNSSSSSLNPVIHCTDSSVGLFISTAYITTNAVLLLPLSILILCLGHRRWRRRSFATTSHSDIFTYHMAALELISVFSSAVFFCGTYAGLPEVMKVGYSVVSVVFPGQVMFHILTCVDRYLAVVHPITYLGLKNVRGVRIRNISIGCVWLLCFAWTGVRALYMPEAPVIPYFCLLGFSLVVVSFCSLSVLCVLIRPGPGEVGGDRERVDQSKRRAFHTIVAIMAVLWFWFTGVLVCLSLEISHILSHNGGCVVLTSSSWFTLPSSLVLPLLFLHRAGKLPCCN</sequence>
<gene>
    <name evidence="1" type="ORF">L3Q82_003768</name>
</gene>
<name>A0ACB8X7B0_9TELE</name>
<keyword evidence="2" id="KW-1185">Reference proteome</keyword>
<accession>A0ACB8X7B0</accession>
<comment type="caution">
    <text evidence="1">The sequence shown here is derived from an EMBL/GenBank/DDBJ whole genome shotgun (WGS) entry which is preliminary data.</text>
</comment>
<reference evidence="1" key="1">
    <citation type="submission" date="2022-04" db="EMBL/GenBank/DDBJ databases">
        <title>Jade perch genome.</title>
        <authorList>
            <person name="Chao B."/>
        </authorList>
    </citation>
    <scope>NUCLEOTIDE SEQUENCE</scope>
    <source>
        <strain evidence="1">CB-2022</strain>
    </source>
</reference>
<proteinExistence type="predicted"/>
<evidence type="ECO:0000313" key="1">
    <source>
        <dbReference type="EMBL" id="KAI3375869.1"/>
    </source>
</evidence>
<dbReference type="EMBL" id="CM041532">
    <property type="protein sequence ID" value="KAI3375869.1"/>
    <property type="molecule type" value="Genomic_DNA"/>
</dbReference>
<evidence type="ECO:0000313" key="2">
    <source>
        <dbReference type="Proteomes" id="UP000831701"/>
    </source>
</evidence>
<protein>
    <submittedName>
        <fullName evidence="1">Uncharacterized protein</fullName>
    </submittedName>
</protein>
<organism evidence="1 2">
    <name type="scientific">Scortum barcoo</name>
    <name type="common">barcoo grunter</name>
    <dbReference type="NCBI Taxonomy" id="214431"/>
    <lineage>
        <taxon>Eukaryota</taxon>
        <taxon>Metazoa</taxon>
        <taxon>Chordata</taxon>
        <taxon>Craniata</taxon>
        <taxon>Vertebrata</taxon>
        <taxon>Euteleostomi</taxon>
        <taxon>Actinopterygii</taxon>
        <taxon>Neopterygii</taxon>
        <taxon>Teleostei</taxon>
        <taxon>Neoteleostei</taxon>
        <taxon>Acanthomorphata</taxon>
        <taxon>Eupercaria</taxon>
        <taxon>Centrarchiformes</taxon>
        <taxon>Terapontoidei</taxon>
        <taxon>Terapontidae</taxon>
        <taxon>Scortum</taxon>
    </lineage>
</organism>
<dbReference type="Proteomes" id="UP000831701">
    <property type="component" value="Chromosome 2"/>
</dbReference>